<dbReference type="AlphaFoldDB" id="A0A409YGP8"/>
<evidence type="ECO:0000313" key="4">
    <source>
        <dbReference type="EMBL" id="PPR02144.1"/>
    </source>
</evidence>
<dbReference type="InParanoid" id="A0A409YGP8"/>
<organism evidence="4 5">
    <name type="scientific">Panaeolus cyanescens</name>
    <dbReference type="NCBI Taxonomy" id="181874"/>
    <lineage>
        <taxon>Eukaryota</taxon>
        <taxon>Fungi</taxon>
        <taxon>Dikarya</taxon>
        <taxon>Basidiomycota</taxon>
        <taxon>Agaricomycotina</taxon>
        <taxon>Agaricomycetes</taxon>
        <taxon>Agaricomycetidae</taxon>
        <taxon>Agaricales</taxon>
        <taxon>Agaricineae</taxon>
        <taxon>Galeropsidaceae</taxon>
        <taxon>Panaeolus</taxon>
    </lineage>
</organism>
<sequence length="505" mass="54332">MNHDMNSMGLAATIPYRRYLSFWAKSTMFANPVAAQVMSSTGAIPVKRNLNAGGSSSSKGSGKADEAKNGAGNSASKPQQPSTQDRASLFSSTCDTLRDGGVIGVFPEGTSYTQSRIVQVMSGAGWAGVEYLKFWRERAGKLNEGRGGEKARRESGLKIVPVAIVYSDKARYRSRIYVRYGTPICMDDYVEELSGDGQSDEVGVDVDERSKEVVKKVTKRVEEALVGMTVNADDWDIICATTMARTILWGDEEGVPLKRLVEVSQRLVQELSLPPKNVDPELAELHKSLTKYYALLHYTNTRHSILTSLVPLSVSTSSSPTTPASAPATSSSLSLPSVTHLNILTSTLRTLPLTFLFIPSFVLFAPGYITGALSKRFLAVKGEEESGGQFGSVGGGLGVGLGLGVWVGVIRKMGGIRRVLESAGVSRVLEWVSDTIGRMGWLSGRMIDVKSVVKAVVERAEGLGVGAGGDMKMRTGFVVALAAVWMNTYVLAKVHSLLVDANYRM</sequence>
<keyword evidence="2" id="KW-0472">Membrane</keyword>
<dbReference type="EMBL" id="NHTK01001186">
    <property type="protein sequence ID" value="PPR02144.1"/>
    <property type="molecule type" value="Genomic_DNA"/>
</dbReference>
<dbReference type="Proteomes" id="UP000284842">
    <property type="component" value="Unassembled WGS sequence"/>
</dbReference>
<dbReference type="InterPro" id="IPR052744">
    <property type="entry name" value="GPAT/DAPAT"/>
</dbReference>
<reference evidence="4 5" key="1">
    <citation type="journal article" date="2018" name="Evol. Lett.">
        <title>Horizontal gene cluster transfer increased hallucinogenic mushroom diversity.</title>
        <authorList>
            <person name="Reynolds H.T."/>
            <person name="Vijayakumar V."/>
            <person name="Gluck-Thaler E."/>
            <person name="Korotkin H.B."/>
            <person name="Matheny P.B."/>
            <person name="Slot J.C."/>
        </authorList>
    </citation>
    <scope>NUCLEOTIDE SEQUENCE [LARGE SCALE GENOMIC DNA]</scope>
    <source>
        <strain evidence="4 5">2629</strain>
    </source>
</reference>
<accession>A0A409YGP8</accession>
<feature type="transmembrane region" description="Helical" evidence="2">
    <location>
        <begin position="350"/>
        <end position="369"/>
    </location>
</feature>
<keyword evidence="2" id="KW-1133">Transmembrane helix</keyword>
<dbReference type="SMART" id="SM00563">
    <property type="entry name" value="PlsC"/>
    <property type="match status" value="1"/>
</dbReference>
<keyword evidence="2" id="KW-0812">Transmembrane</keyword>
<dbReference type="OrthoDB" id="1044435at2759"/>
<evidence type="ECO:0000256" key="1">
    <source>
        <dbReference type="SAM" id="MobiDB-lite"/>
    </source>
</evidence>
<dbReference type="GO" id="GO:0016287">
    <property type="term" value="F:glycerone-phosphate O-acyltransferase activity"/>
    <property type="evidence" value="ECO:0007669"/>
    <property type="project" value="TreeGrafter"/>
</dbReference>
<dbReference type="Pfam" id="PF01553">
    <property type="entry name" value="Acyltransferase"/>
    <property type="match status" value="1"/>
</dbReference>
<dbReference type="InterPro" id="IPR002123">
    <property type="entry name" value="Plipid/glycerol_acylTrfase"/>
</dbReference>
<dbReference type="PANTHER" id="PTHR31605">
    <property type="entry name" value="GLYCEROL-3-PHOSPHATE O-ACYLTRANSFERASE 1"/>
    <property type="match status" value="1"/>
</dbReference>
<dbReference type="STRING" id="181874.A0A409YGP8"/>
<comment type="caution">
    <text evidence="4">The sequence shown here is derived from an EMBL/GenBank/DDBJ whole genome shotgun (WGS) entry which is preliminary data.</text>
</comment>
<keyword evidence="5" id="KW-1185">Reference proteome</keyword>
<feature type="domain" description="Phospholipid/glycerol acyltransferase" evidence="3">
    <location>
        <begin position="1"/>
        <end position="167"/>
    </location>
</feature>
<evidence type="ECO:0000256" key="2">
    <source>
        <dbReference type="SAM" id="Phobius"/>
    </source>
</evidence>
<feature type="compositionally biased region" description="Polar residues" evidence="1">
    <location>
        <begin position="71"/>
        <end position="90"/>
    </location>
</feature>
<dbReference type="PANTHER" id="PTHR31605:SF0">
    <property type="entry name" value="GLYCEROL-3-PHOSPHATE O-ACYLTRANSFERASE 1"/>
    <property type="match status" value="1"/>
</dbReference>
<gene>
    <name evidence="4" type="ORF">CVT24_011394</name>
</gene>
<dbReference type="GO" id="GO:0008654">
    <property type="term" value="P:phospholipid biosynthetic process"/>
    <property type="evidence" value="ECO:0007669"/>
    <property type="project" value="TreeGrafter"/>
</dbReference>
<evidence type="ECO:0000313" key="5">
    <source>
        <dbReference type="Proteomes" id="UP000284842"/>
    </source>
</evidence>
<feature type="transmembrane region" description="Helical" evidence="2">
    <location>
        <begin position="389"/>
        <end position="410"/>
    </location>
</feature>
<dbReference type="GO" id="GO:0004366">
    <property type="term" value="F:glycerol-3-phosphate O-acyltransferase activity"/>
    <property type="evidence" value="ECO:0007669"/>
    <property type="project" value="TreeGrafter"/>
</dbReference>
<evidence type="ECO:0000259" key="3">
    <source>
        <dbReference type="SMART" id="SM00563"/>
    </source>
</evidence>
<proteinExistence type="predicted"/>
<name>A0A409YGP8_9AGAR</name>
<dbReference type="SUPFAM" id="SSF69593">
    <property type="entry name" value="Glycerol-3-phosphate (1)-acyltransferase"/>
    <property type="match status" value="1"/>
</dbReference>
<feature type="transmembrane region" description="Helical" evidence="2">
    <location>
        <begin position="477"/>
        <end position="498"/>
    </location>
</feature>
<feature type="region of interest" description="Disordered" evidence="1">
    <location>
        <begin position="49"/>
        <end position="90"/>
    </location>
</feature>
<protein>
    <recommendedName>
        <fullName evidence="3">Phospholipid/glycerol acyltransferase domain-containing protein</fullName>
    </recommendedName>
</protein>